<dbReference type="SMART" id="SM00389">
    <property type="entry name" value="HOX"/>
    <property type="match status" value="1"/>
</dbReference>
<feature type="region of interest" description="Disordered" evidence="12">
    <location>
        <begin position="477"/>
        <end position="534"/>
    </location>
</feature>
<accession>A0ABM5FXJ8</accession>
<evidence type="ECO:0000256" key="2">
    <source>
        <dbReference type="ARBA" id="ARBA00008879"/>
    </source>
</evidence>
<dbReference type="Pfam" id="PF00046">
    <property type="entry name" value="Homeodomain"/>
    <property type="match status" value="1"/>
</dbReference>
<dbReference type="GeneID" id="110088370"/>
<feature type="compositionally biased region" description="Low complexity" evidence="12">
    <location>
        <begin position="485"/>
        <end position="534"/>
    </location>
</feature>
<feature type="domain" description="POU-specific" evidence="14">
    <location>
        <begin position="258"/>
        <end position="332"/>
    </location>
</feature>
<dbReference type="PRINTS" id="PR00028">
    <property type="entry name" value="POUDOMAIN"/>
</dbReference>
<comment type="subcellular location">
    <subcellularLocation>
        <location evidence="1 9 10">Nucleus</location>
    </subcellularLocation>
</comment>
<name>A0ABM5FXJ8_9SAUR</name>
<dbReference type="InterPro" id="IPR009057">
    <property type="entry name" value="Homeodomain-like_sf"/>
</dbReference>
<evidence type="ECO:0000256" key="5">
    <source>
        <dbReference type="ARBA" id="ARBA00023155"/>
    </source>
</evidence>
<dbReference type="CDD" id="cd00086">
    <property type="entry name" value="homeodomain"/>
    <property type="match status" value="1"/>
</dbReference>
<evidence type="ECO:0000256" key="12">
    <source>
        <dbReference type="SAM" id="MobiDB-lite"/>
    </source>
</evidence>
<feature type="compositionally biased region" description="Low complexity" evidence="12">
    <location>
        <begin position="338"/>
        <end position="351"/>
    </location>
</feature>
<keyword evidence="5 9" id="KW-0371">Homeobox</keyword>
<evidence type="ECO:0000256" key="10">
    <source>
        <dbReference type="RuleBase" id="RU000682"/>
    </source>
</evidence>
<reference evidence="16" key="1">
    <citation type="submission" date="2025-08" db="UniProtKB">
        <authorList>
            <consortium name="RefSeq"/>
        </authorList>
    </citation>
    <scope>IDENTIFICATION</scope>
</reference>
<gene>
    <name evidence="16" type="primary">POU2F1</name>
</gene>
<keyword evidence="15" id="KW-1185">Reference proteome</keyword>
<evidence type="ECO:0000256" key="8">
    <source>
        <dbReference type="ARBA" id="ARBA00023242"/>
    </source>
</evidence>
<feature type="region of interest" description="Disordered" evidence="12">
    <location>
        <begin position="223"/>
        <end position="262"/>
    </location>
</feature>
<dbReference type="Pfam" id="PF19536">
    <property type="entry name" value="POU2F1_C"/>
    <property type="match status" value="1"/>
</dbReference>
<dbReference type="Gene3D" id="1.10.10.60">
    <property type="entry name" value="Homeodomain-like"/>
    <property type="match status" value="1"/>
</dbReference>
<dbReference type="PANTHER" id="PTHR11636:SF47">
    <property type="entry name" value="POU DOMAIN, CLASS 2, TRANSCRIPTION FACTOR 1"/>
    <property type="match status" value="1"/>
</dbReference>
<dbReference type="PROSITE" id="PS00465">
    <property type="entry name" value="POU_2"/>
    <property type="match status" value="1"/>
</dbReference>
<protein>
    <recommendedName>
        <fullName evidence="11">POU domain protein</fullName>
    </recommendedName>
</protein>
<feature type="compositionally biased region" description="Low complexity" evidence="12">
    <location>
        <begin position="1"/>
        <end position="21"/>
    </location>
</feature>
<feature type="domain" description="Homeobox" evidence="13">
    <location>
        <begin position="357"/>
        <end position="417"/>
    </location>
</feature>
<evidence type="ECO:0000256" key="4">
    <source>
        <dbReference type="ARBA" id="ARBA00023125"/>
    </source>
</evidence>
<feature type="compositionally biased region" description="Low complexity" evidence="12">
    <location>
        <begin position="225"/>
        <end position="239"/>
    </location>
</feature>
<dbReference type="PROSITE" id="PS00035">
    <property type="entry name" value="POU_1"/>
    <property type="match status" value="1"/>
</dbReference>
<dbReference type="Pfam" id="PF00157">
    <property type="entry name" value="Pou"/>
    <property type="match status" value="1"/>
</dbReference>
<proteinExistence type="inferred from homology"/>
<feature type="region of interest" description="Disordered" evidence="12">
    <location>
        <begin position="338"/>
        <end position="359"/>
    </location>
</feature>
<evidence type="ECO:0000259" key="13">
    <source>
        <dbReference type="PROSITE" id="PS50071"/>
    </source>
</evidence>
<dbReference type="InterPro" id="IPR045703">
    <property type="entry name" value="POU2F1_C"/>
</dbReference>
<dbReference type="InterPro" id="IPR001356">
    <property type="entry name" value="HD"/>
</dbReference>
<evidence type="ECO:0000256" key="3">
    <source>
        <dbReference type="ARBA" id="ARBA00023015"/>
    </source>
</evidence>
<dbReference type="PROSITE" id="PS51179">
    <property type="entry name" value="POU_3"/>
    <property type="match status" value="1"/>
</dbReference>
<dbReference type="Gene3D" id="1.10.260.40">
    <property type="entry name" value="lambda repressor-like DNA-binding domains"/>
    <property type="match status" value="1"/>
</dbReference>
<dbReference type="PRINTS" id="PR00029">
    <property type="entry name" value="OCTAMER"/>
</dbReference>
<dbReference type="InterPro" id="IPR010982">
    <property type="entry name" value="Lambda_DNA-bd_dom_sf"/>
</dbReference>
<keyword evidence="7 11" id="KW-0804">Transcription</keyword>
<evidence type="ECO:0000259" key="14">
    <source>
        <dbReference type="PROSITE" id="PS51179"/>
    </source>
</evidence>
<evidence type="ECO:0000313" key="16">
    <source>
        <dbReference type="RefSeq" id="XP_072850089.1"/>
    </source>
</evidence>
<evidence type="ECO:0000256" key="9">
    <source>
        <dbReference type="PROSITE-ProRule" id="PRU00108"/>
    </source>
</evidence>
<dbReference type="InterPro" id="IPR017970">
    <property type="entry name" value="Homeobox_CS"/>
</dbReference>
<keyword evidence="6" id="KW-0010">Activator</keyword>
<keyword evidence="4 9" id="KW-0238">DNA-binding</keyword>
<comment type="similarity">
    <text evidence="2">Belongs to the POU transcription factor family. Class-2 subfamily.</text>
</comment>
<feature type="region of interest" description="Disordered" evidence="12">
    <location>
        <begin position="1"/>
        <end position="49"/>
    </location>
</feature>
<dbReference type="SUPFAM" id="SSF46689">
    <property type="entry name" value="Homeodomain-like"/>
    <property type="match status" value="1"/>
</dbReference>
<dbReference type="InterPro" id="IPR013847">
    <property type="entry name" value="POU"/>
</dbReference>
<dbReference type="InterPro" id="IPR050255">
    <property type="entry name" value="POU_domain_TF"/>
</dbReference>
<dbReference type="InterPro" id="IPR000972">
    <property type="entry name" value="TF_octamer"/>
</dbReference>
<dbReference type="SUPFAM" id="SSF47413">
    <property type="entry name" value="lambda repressor-like DNA-binding domains"/>
    <property type="match status" value="1"/>
</dbReference>
<dbReference type="RefSeq" id="XP_072850089.1">
    <property type="nucleotide sequence ID" value="XM_072993988.1"/>
</dbReference>
<evidence type="ECO:0000256" key="6">
    <source>
        <dbReference type="ARBA" id="ARBA00023159"/>
    </source>
</evidence>
<dbReference type="SMART" id="SM00352">
    <property type="entry name" value="POU"/>
    <property type="match status" value="1"/>
</dbReference>
<keyword evidence="3" id="KW-0805">Transcription regulation</keyword>
<organism evidence="15 16">
    <name type="scientific">Pogona vitticeps</name>
    <name type="common">central bearded dragon</name>
    <dbReference type="NCBI Taxonomy" id="103695"/>
    <lineage>
        <taxon>Eukaryota</taxon>
        <taxon>Metazoa</taxon>
        <taxon>Chordata</taxon>
        <taxon>Craniata</taxon>
        <taxon>Vertebrata</taxon>
        <taxon>Euteleostomi</taxon>
        <taxon>Lepidosauria</taxon>
        <taxon>Squamata</taxon>
        <taxon>Bifurcata</taxon>
        <taxon>Unidentata</taxon>
        <taxon>Episquamata</taxon>
        <taxon>Toxicofera</taxon>
        <taxon>Iguania</taxon>
        <taxon>Acrodonta</taxon>
        <taxon>Agamidae</taxon>
        <taxon>Amphibolurinae</taxon>
        <taxon>Pogona</taxon>
    </lineage>
</organism>
<evidence type="ECO:0000256" key="1">
    <source>
        <dbReference type="ARBA" id="ARBA00004123"/>
    </source>
</evidence>
<evidence type="ECO:0000256" key="11">
    <source>
        <dbReference type="RuleBase" id="RU361194"/>
    </source>
</evidence>
<evidence type="ECO:0000313" key="15">
    <source>
        <dbReference type="Proteomes" id="UP001652642"/>
    </source>
</evidence>
<dbReference type="InterPro" id="IPR000327">
    <property type="entry name" value="POU_dom"/>
</dbReference>
<dbReference type="PROSITE" id="PS50071">
    <property type="entry name" value="HOMEOBOX_2"/>
    <property type="match status" value="1"/>
</dbReference>
<dbReference type="PANTHER" id="PTHR11636">
    <property type="entry name" value="POU DOMAIN"/>
    <property type="match status" value="1"/>
</dbReference>
<dbReference type="Proteomes" id="UP001652642">
    <property type="component" value="Chromosome 3"/>
</dbReference>
<dbReference type="PROSITE" id="PS00027">
    <property type="entry name" value="HOMEOBOX_1"/>
    <property type="match status" value="1"/>
</dbReference>
<feature type="DNA-binding region" description="Homeobox" evidence="9">
    <location>
        <begin position="359"/>
        <end position="418"/>
    </location>
</feature>
<evidence type="ECO:0000256" key="7">
    <source>
        <dbReference type="ARBA" id="ARBA00023163"/>
    </source>
</evidence>
<sequence>MADGGAASQDESSAAAVAADSRMNTPSETSKPVKMESGDGDTGTQTNGLDFQKQTVPAAGAISTAQAFLGLHQVQLPGSSLQAAAQSLNIQLTLTPAQQQLLLQQAQAQLLAAAVQHSASQQHNAAGATISASAATPMTQIPLSQPIQIAQDLQHLQQLQQQNLNLQQFVLVHPTTNLQPAQFIISQTPQGQQGLLQAQNLLTQLPQQSQANLLQSQPSITFTSQQPATPTRTIAATPIQPLPQSQSTPKRIETPSLEEPSDLEELEQFAKTFKQRRIKLGFTQGDVGLAMGKLYGNDFSQTTISRFEALNLSFKNMCKLKPLLEKWLNDAENLSSDSALSSPSALNSPGLGIEGLNRRRKKRTSIETNIRVALEKSFLENQKPTSEEITLIADQLNMEKEVIRVWFCNRRQKEKRINPPSSGGTSSSPIKAMYPCPTSLVATTPSLVTSSTATTLTVNPVLPLTSAAITSLAVTGPTETIPNNTATVISTAPPASSAVTSPSLSPSPSASASTSEASSASETSTTQTTSTPMSSAIGTSQVMVTASGLQTAAATAALQGAAQLPANASLAAMAAAAGLNPGLMASSQFAAGGALLSLNPGTLGGALSPALMSNSTLATIQALASGGSLPITSLDATGNLVFANAGGTPNIVTAPLFLNPQNLSLLTSNPVSLVSAAAASAGASGTVASLHATSTSAESIQNSLFTVASASGAASTTTTASKAQ</sequence>
<keyword evidence="8 9" id="KW-0539">Nucleus</keyword>